<dbReference type="InterPro" id="IPR051317">
    <property type="entry name" value="Gfo/Idh/MocA_oxidoreduct"/>
</dbReference>
<evidence type="ECO:0000313" key="6">
    <source>
        <dbReference type="Proteomes" id="UP000274661"/>
    </source>
</evidence>
<dbReference type="Gene3D" id="3.40.50.720">
    <property type="entry name" value="NAD(P)-binding Rossmann-like Domain"/>
    <property type="match status" value="1"/>
</dbReference>
<evidence type="ECO:0000256" key="2">
    <source>
        <dbReference type="ARBA" id="ARBA00023002"/>
    </source>
</evidence>
<sequence>MPTTPDPTPAPLPPAPAEPVRAALIGRGAGGTVFHAPLLRALPEFQLLAVAGSAETPAVLADPTVELVVISTPTETHAALAAAALEAGKHVVIDKPMAVDVADADRLIALAAERGRLLTVFQNRRWDGDFLTVRRLLGEGAVGRPALFEACWDRFRPTIKPGWRERPAPGTGLLFDLGSHLLDQALVLFGVPEWIEADVAAQRPEAAVDDWFDLRLGYGPLRVRLSASTLVADPRPRFALHGSGGSFVKHGLDPQEERLRAGLDPRSPGFGNDPVAGTLTLADGRREAIATEPGCYLDFYRGVAAAIRAGAPPPVDPAGPRAGLRLIDLARRSAREGRRLPA</sequence>
<proteinExistence type="inferred from homology"/>
<dbReference type="SUPFAM" id="SSF51735">
    <property type="entry name" value="NAD(P)-binding Rossmann-fold domains"/>
    <property type="match status" value="1"/>
</dbReference>
<keyword evidence="2" id="KW-0560">Oxidoreductase</keyword>
<dbReference type="PANTHER" id="PTHR43708">
    <property type="entry name" value="CONSERVED EXPRESSED OXIDOREDUCTASE (EUROFUNG)"/>
    <property type="match status" value="1"/>
</dbReference>
<dbReference type="OrthoDB" id="9792935at2"/>
<dbReference type="GO" id="GO:0016491">
    <property type="term" value="F:oxidoreductase activity"/>
    <property type="evidence" value="ECO:0007669"/>
    <property type="project" value="UniProtKB-KW"/>
</dbReference>
<protein>
    <submittedName>
        <fullName evidence="5">Oxidoreductase</fullName>
    </submittedName>
</protein>
<dbReference type="Pfam" id="PF01408">
    <property type="entry name" value="GFO_IDH_MocA"/>
    <property type="match status" value="1"/>
</dbReference>
<accession>A0A429V8N8</accession>
<organism evidence="5 6">
    <name type="scientific">Sphingomonas ginkgonis</name>
    <dbReference type="NCBI Taxonomy" id="2315330"/>
    <lineage>
        <taxon>Bacteria</taxon>
        <taxon>Pseudomonadati</taxon>
        <taxon>Pseudomonadota</taxon>
        <taxon>Alphaproteobacteria</taxon>
        <taxon>Sphingomonadales</taxon>
        <taxon>Sphingomonadaceae</taxon>
        <taxon>Sphingomonas</taxon>
    </lineage>
</organism>
<evidence type="ECO:0000259" key="4">
    <source>
        <dbReference type="Pfam" id="PF22725"/>
    </source>
</evidence>
<dbReference type="InterPro" id="IPR036291">
    <property type="entry name" value="NAD(P)-bd_dom_sf"/>
</dbReference>
<evidence type="ECO:0000313" key="5">
    <source>
        <dbReference type="EMBL" id="RST30217.1"/>
    </source>
</evidence>
<feature type="domain" description="Gfo/Idh/MocA-like oxidoreductase N-terminal" evidence="3">
    <location>
        <begin position="56"/>
        <end position="120"/>
    </location>
</feature>
<keyword evidence="6" id="KW-1185">Reference proteome</keyword>
<reference evidence="5 6" key="1">
    <citation type="submission" date="2018-12" db="EMBL/GenBank/DDBJ databases">
        <title>Sphingomonas sp. HMF7854 Genome sequencing and assembly.</title>
        <authorList>
            <person name="Cha I."/>
            <person name="Kang H."/>
            <person name="Kim H."/>
            <person name="Kang J."/>
            <person name="Joh K."/>
        </authorList>
    </citation>
    <scope>NUCLEOTIDE SEQUENCE [LARGE SCALE GENOMIC DNA]</scope>
    <source>
        <strain evidence="5 6">HMF7854</strain>
    </source>
</reference>
<dbReference type="Proteomes" id="UP000274661">
    <property type="component" value="Unassembled WGS sequence"/>
</dbReference>
<name>A0A429V8N8_9SPHN</name>
<dbReference type="AlphaFoldDB" id="A0A429V8N8"/>
<comment type="caution">
    <text evidence="5">The sequence shown here is derived from an EMBL/GenBank/DDBJ whole genome shotgun (WGS) entry which is preliminary data.</text>
</comment>
<dbReference type="SUPFAM" id="SSF55347">
    <property type="entry name" value="Glyceraldehyde-3-phosphate dehydrogenase-like, C-terminal domain"/>
    <property type="match status" value="1"/>
</dbReference>
<evidence type="ECO:0000259" key="3">
    <source>
        <dbReference type="Pfam" id="PF01408"/>
    </source>
</evidence>
<dbReference type="Pfam" id="PF22725">
    <property type="entry name" value="GFO_IDH_MocA_C3"/>
    <property type="match status" value="1"/>
</dbReference>
<dbReference type="EMBL" id="RWJF01000001">
    <property type="protein sequence ID" value="RST30217.1"/>
    <property type="molecule type" value="Genomic_DNA"/>
</dbReference>
<feature type="domain" description="GFO/IDH/MocA-like oxidoreductase" evidence="4">
    <location>
        <begin position="130"/>
        <end position="247"/>
    </location>
</feature>
<gene>
    <name evidence="5" type="ORF">HMF7854_04775</name>
</gene>
<dbReference type="InterPro" id="IPR055170">
    <property type="entry name" value="GFO_IDH_MocA-like_dom"/>
</dbReference>
<comment type="similarity">
    <text evidence="1">Belongs to the Gfo/Idh/MocA family.</text>
</comment>
<evidence type="ECO:0000256" key="1">
    <source>
        <dbReference type="ARBA" id="ARBA00010928"/>
    </source>
</evidence>
<dbReference type="PANTHER" id="PTHR43708:SF5">
    <property type="entry name" value="CONSERVED EXPRESSED OXIDOREDUCTASE (EUROFUNG)-RELATED"/>
    <property type="match status" value="1"/>
</dbReference>
<dbReference type="RefSeq" id="WP_126718050.1">
    <property type="nucleotide sequence ID" value="NZ_RWJF01000001.1"/>
</dbReference>
<dbReference type="Gene3D" id="3.30.360.10">
    <property type="entry name" value="Dihydrodipicolinate Reductase, domain 2"/>
    <property type="match status" value="1"/>
</dbReference>
<dbReference type="GO" id="GO:0000166">
    <property type="term" value="F:nucleotide binding"/>
    <property type="evidence" value="ECO:0007669"/>
    <property type="project" value="InterPro"/>
</dbReference>
<dbReference type="InterPro" id="IPR000683">
    <property type="entry name" value="Gfo/Idh/MocA-like_OxRdtase_N"/>
</dbReference>